<proteinExistence type="predicted"/>
<dbReference type="InterPro" id="IPR013783">
    <property type="entry name" value="Ig-like_fold"/>
</dbReference>
<dbReference type="Pfam" id="PF18080">
    <property type="entry name" value="Gal_mutarotas_3"/>
    <property type="match status" value="1"/>
</dbReference>
<gene>
    <name evidence="2" type="ORF">OO014_07680</name>
</gene>
<dbReference type="Pfam" id="PF17451">
    <property type="entry name" value="Glyco_hyd_101C"/>
    <property type="match status" value="1"/>
</dbReference>
<dbReference type="InterPro" id="IPR040633">
    <property type="entry name" value="Gal_mutarotas_3"/>
</dbReference>
<dbReference type="CDD" id="cd14244">
    <property type="entry name" value="GH_101_like"/>
    <property type="match status" value="1"/>
</dbReference>
<dbReference type="PROSITE" id="PS50022">
    <property type="entry name" value="FA58C_3"/>
    <property type="match status" value="2"/>
</dbReference>
<dbReference type="InterPro" id="IPR014718">
    <property type="entry name" value="GH-type_carb-bd"/>
</dbReference>
<comment type="caution">
    <text evidence="2">The sequence shown here is derived from an EMBL/GenBank/DDBJ whole genome shotgun (WGS) entry which is preliminary data.</text>
</comment>
<dbReference type="RefSeq" id="WP_272461708.1">
    <property type="nucleotide sequence ID" value="NZ_JAPFQL010000026.1"/>
</dbReference>
<dbReference type="InterPro" id="IPR035364">
    <property type="entry name" value="Beta_sandwich_GH101"/>
</dbReference>
<protein>
    <submittedName>
        <fullName evidence="2">Endo-alpha-N-acetylgalactosaminidase family protein</fullName>
    </submittedName>
</protein>
<organism evidence="2 3">
    <name type="scientific">Intrasporangium calvum</name>
    <dbReference type="NCBI Taxonomy" id="53358"/>
    <lineage>
        <taxon>Bacteria</taxon>
        <taxon>Bacillati</taxon>
        <taxon>Actinomycetota</taxon>
        <taxon>Actinomycetes</taxon>
        <taxon>Micrococcales</taxon>
        <taxon>Intrasporangiaceae</taxon>
        <taxon>Intrasporangium</taxon>
    </lineage>
</organism>
<feature type="domain" description="F5/8 type C" evidence="1">
    <location>
        <begin position="1304"/>
        <end position="1458"/>
    </location>
</feature>
<dbReference type="Gene3D" id="2.60.40.1180">
    <property type="entry name" value="Golgi alpha-mannosidase II"/>
    <property type="match status" value="1"/>
</dbReference>
<dbReference type="InterPro" id="IPR018905">
    <property type="entry name" value="A-galactase_NEW3"/>
</dbReference>
<keyword evidence="3" id="KW-1185">Reference proteome</keyword>
<reference evidence="2 3" key="1">
    <citation type="submission" date="2022-11" db="EMBL/GenBank/DDBJ databases">
        <title>Anaerobic phenanthrene biodegradation by a DNRA strain PheN6.</title>
        <authorList>
            <person name="Zhang Z."/>
        </authorList>
    </citation>
    <scope>NUCLEOTIDE SEQUENCE [LARGE SCALE GENOMIC DNA]</scope>
    <source>
        <strain evidence="2 3">PheN6</strain>
    </source>
</reference>
<evidence type="ECO:0000313" key="2">
    <source>
        <dbReference type="EMBL" id="MDC5697135.1"/>
    </source>
</evidence>
<feature type="domain" description="F5/8 type C" evidence="1">
    <location>
        <begin position="1154"/>
        <end position="1285"/>
    </location>
</feature>
<dbReference type="SMART" id="SM00231">
    <property type="entry name" value="FA58C"/>
    <property type="match status" value="2"/>
</dbReference>
<dbReference type="InterPro" id="IPR008979">
    <property type="entry name" value="Galactose-bd-like_sf"/>
</dbReference>
<sequence>MHGSSTTLSWRVVAALGAGVVGLAGTALAPAAHASPIPVPAALHAAANTPLVIASGSLEATLDPQFPQVLGYRALPSGATLGGQPDPVRSVTINGTPHTATVTVTPGASSAAYGLTFSDLPGVAVELTVSVEGNVLTWRVTKVTDSPTVTVGTFDVPGLDLVSVASDQSGASTAFTTIDTNSTRNADVFAAVTAADVVESAPVGAAYGIVNTAQLAASVETNGTYDKPVGGTRMDNGRLWHQVRAGTGGTKRVGIAPGQWTVRGEGAPAQSELPWAKVVVTVDRNEDARVDWQDGAIAFRDIAYVPAGADQVRDRVVQRIPFNFSSLATHPFLRTLDDTKRISVATDGLGQFALLKGYGAEGHDSAHPDYGGNYNERAGGLKDLNTLLVEGEKWGADFGVHVNATESYPEARAFSETLVDKNARGWNWLNQSYYINQRRDLNSGDLLRRTQQLRDETKGNLDVLYWDVYYGFGWIPDSMNRALREQGWQMGSEWAYSLERDNIWSHWATDRNYGGVTNKGVNSTIVRFIRNTQKDVWNPHPVLGGSTIVEAEGWTGHRDWDALMRNVWEGQLPTKFLQHFEITKWTDTKSGSDITFDLTFEGAVRGTTTSGTRKLFIADSTVLDGDAYLLPWGEKSPLTPSKAYHYNKAGGRTTWRLTPALRGVPSFTLYELGESGRTRVGTVTPRKGSVTLTAKAGTAYVLYPDAAPAAVDPAYGQGTLVDDPGFNAPTLAPWNPTGPVTQQRLTTGGQRVAQLGLGLGSGTAAISQQLTGLTPGQRYAASAWVEVAPGQSRPTTLSVTGTGVTAANTVERSTVVNSEASNELRTTSFQRVRVIFTAPADGRATLRVAAADGTAPVRVDDVRVVPTTEAPPTGTVIAQQDFEGVDQAWLPFVSGPAQAGGDARTHLARINAPYTQGGWNGKLVDDVLDGEWSLKAHEEASGLVYRTWAGTVPFEPGRRYRVEFDHQNAQAGAYSFVTGVDQVAGGTSKAVELRTTTFGQQRTTQHFAQEITTGACGDPFIGLRRHPVGGSQADFILDNLRVTDLGAAAEPGACARLELTGPSSGLVPGEANTFTTAFTNHERGAASDVTVTLTAPDGWTVSPTTAATFASVAAGATVKTTWRVVVPATTAPGSYTLTSSAAYGIDGGTRTAQAVGSFATLPAGKIPQSRLAIAGVSDTEPGSGDGSPQAAIDGNAATMWHSAWSQVSPATPYPHWITLDLGEDYDVDGFDYQVRVGNGAMKDYEVYVSADNSTWGDPVAKGAFTSTADVQHLEFAAKRGRYVKLVGLSSINGAVFGGASELNVWGARVNEAPTALPKAGMTIHSFDSQELEGEDGRASNAIDDDPSTIWHTEWLAQVTDYPHHIAVDLGASHELTAVSVQGRPTGSNGRIKDYEVYVSTDGTAWGQPAATGVFTETTAPQLVRFAQPTTARYVKVVGLNAINGQPFAAIAELQFFVPTP</sequence>
<dbReference type="Gene3D" id="2.70.98.10">
    <property type="match status" value="1"/>
</dbReference>
<dbReference type="InterPro" id="IPR040502">
    <property type="entry name" value="GH101_dom-6"/>
</dbReference>
<dbReference type="Pfam" id="PF21466">
    <property type="entry name" value="GH101_dom-5"/>
    <property type="match status" value="1"/>
</dbReference>
<dbReference type="InterPro" id="IPR049314">
    <property type="entry name" value="GH101_dom-5"/>
</dbReference>
<dbReference type="SUPFAM" id="SSF49785">
    <property type="entry name" value="Galactose-binding domain-like"/>
    <property type="match status" value="2"/>
</dbReference>
<dbReference type="Proteomes" id="UP001150259">
    <property type="component" value="Unassembled WGS sequence"/>
</dbReference>
<name>A0ABT5GH13_9MICO</name>
<evidence type="ECO:0000313" key="3">
    <source>
        <dbReference type="Proteomes" id="UP001150259"/>
    </source>
</evidence>
<dbReference type="Pfam" id="PF10633">
    <property type="entry name" value="NPCBM_assoc"/>
    <property type="match status" value="1"/>
</dbReference>
<dbReference type="Pfam" id="PF12905">
    <property type="entry name" value="Glyco_hydro_101"/>
    <property type="match status" value="1"/>
</dbReference>
<evidence type="ECO:0000259" key="1">
    <source>
        <dbReference type="PROSITE" id="PS50022"/>
    </source>
</evidence>
<dbReference type="InterPro" id="IPR013780">
    <property type="entry name" value="Glyco_hydro_b"/>
</dbReference>
<dbReference type="Gene3D" id="3.20.20.80">
    <property type="entry name" value="Glycosidases"/>
    <property type="match status" value="1"/>
</dbReference>
<dbReference type="InterPro" id="IPR025706">
    <property type="entry name" value="Endoa_GalNAc"/>
</dbReference>
<dbReference type="EMBL" id="JAPFQL010000026">
    <property type="protein sequence ID" value="MDC5697135.1"/>
    <property type="molecule type" value="Genomic_DNA"/>
</dbReference>
<dbReference type="Pfam" id="PF17974">
    <property type="entry name" value="GalBD_like"/>
    <property type="match status" value="1"/>
</dbReference>
<dbReference type="Pfam" id="PF00754">
    <property type="entry name" value="F5_F8_type_C"/>
    <property type="match status" value="2"/>
</dbReference>
<dbReference type="Gene3D" id="2.60.40.10">
    <property type="entry name" value="Immunoglobulins"/>
    <property type="match status" value="1"/>
</dbReference>
<dbReference type="InterPro" id="IPR000421">
    <property type="entry name" value="FA58C"/>
</dbReference>
<dbReference type="Gene3D" id="2.60.120.260">
    <property type="entry name" value="Galactose-binding domain-like"/>
    <property type="match status" value="4"/>
</dbReference>
<accession>A0ABT5GH13</accession>